<name>A0A5C4XQ38_9HYPH</name>
<feature type="transmembrane region" description="Helical" evidence="1">
    <location>
        <begin position="44"/>
        <end position="62"/>
    </location>
</feature>
<keyword evidence="1" id="KW-0812">Transmembrane</keyword>
<dbReference type="OrthoDB" id="8374816at2"/>
<reference evidence="2 3" key="1">
    <citation type="submission" date="2019-06" db="EMBL/GenBank/DDBJ databases">
        <title>The draft genome of Rhizobium smilacinae PTYR-5.</title>
        <authorList>
            <person name="Liu L."/>
            <person name="Li L."/>
            <person name="Zhang X."/>
        </authorList>
    </citation>
    <scope>NUCLEOTIDE SEQUENCE [LARGE SCALE GENOMIC DNA]</scope>
    <source>
        <strain evidence="2 3">PTYR-5</strain>
    </source>
</reference>
<dbReference type="AlphaFoldDB" id="A0A5C4XQ38"/>
<keyword evidence="1" id="KW-1133">Transmembrane helix</keyword>
<evidence type="ECO:0000313" key="2">
    <source>
        <dbReference type="EMBL" id="TNM65615.1"/>
    </source>
</evidence>
<evidence type="ECO:0000313" key="3">
    <source>
        <dbReference type="Proteomes" id="UP000311605"/>
    </source>
</evidence>
<sequence>MRLIRLLAGIFGFLVGVIGLVWIGQGTGVFPYPRSSFMIDQTPWIFWGLLASLIGVLIVWASRRFRI</sequence>
<accession>A0A5C4XQ38</accession>
<comment type="caution">
    <text evidence="2">The sequence shown here is derived from an EMBL/GenBank/DDBJ whole genome shotgun (WGS) entry which is preliminary data.</text>
</comment>
<keyword evidence="1" id="KW-0472">Membrane</keyword>
<keyword evidence="3" id="KW-1185">Reference proteome</keyword>
<dbReference type="RefSeq" id="WP_139673686.1">
    <property type="nucleotide sequence ID" value="NZ_VDMN01000001.1"/>
</dbReference>
<proteinExistence type="predicted"/>
<gene>
    <name evidence="2" type="ORF">FHP24_05005</name>
</gene>
<feature type="transmembrane region" description="Helical" evidence="1">
    <location>
        <begin position="7"/>
        <end position="24"/>
    </location>
</feature>
<protein>
    <submittedName>
        <fullName evidence="2">Uncharacterized protein</fullName>
    </submittedName>
</protein>
<dbReference type="Proteomes" id="UP000311605">
    <property type="component" value="Unassembled WGS sequence"/>
</dbReference>
<dbReference type="EMBL" id="VDMN01000001">
    <property type="protein sequence ID" value="TNM65615.1"/>
    <property type="molecule type" value="Genomic_DNA"/>
</dbReference>
<organism evidence="2 3">
    <name type="scientific">Aliirhizobium smilacinae</name>
    <dbReference type="NCBI Taxonomy" id="1395944"/>
    <lineage>
        <taxon>Bacteria</taxon>
        <taxon>Pseudomonadati</taxon>
        <taxon>Pseudomonadota</taxon>
        <taxon>Alphaproteobacteria</taxon>
        <taxon>Hyphomicrobiales</taxon>
        <taxon>Rhizobiaceae</taxon>
        <taxon>Aliirhizobium</taxon>
    </lineage>
</organism>
<evidence type="ECO:0000256" key="1">
    <source>
        <dbReference type="SAM" id="Phobius"/>
    </source>
</evidence>